<dbReference type="Gene3D" id="3.30.460.10">
    <property type="entry name" value="Beta Polymerase, domain 2"/>
    <property type="match status" value="1"/>
</dbReference>
<comment type="caution">
    <text evidence="2">The sequence shown here is derived from an EMBL/GenBank/DDBJ whole genome shotgun (WGS) entry which is preliminary data.</text>
</comment>
<dbReference type="Pfam" id="PF01909">
    <property type="entry name" value="NTP_transf_2"/>
    <property type="match status" value="1"/>
</dbReference>
<gene>
    <name evidence="2" type="ORF">AT15_00430</name>
</gene>
<protein>
    <recommendedName>
        <fullName evidence="1">Polymerase nucleotidyl transferase domain-containing protein</fullName>
    </recommendedName>
</protein>
<evidence type="ECO:0000313" key="2">
    <source>
        <dbReference type="EMBL" id="OAA30201.1"/>
    </source>
</evidence>
<dbReference type="EMBL" id="JFHK01000013">
    <property type="protein sequence ID" value="OAA30201.1"/>
    <property type="molecule type" value="Genomic_DNA"/>
</dbReference>
<dbReference type="InterPro" id="IPR002934">
    <property type="entry name" value="Polymerase_NTP_transf_dom"/>
</dbReference>
<organism evidence="2 3">
    <name type="scientific">Kosmotoga arenicorallina S304</name>
    <dbReference type="NCBI Taxonomy" id="1453497"/>
    <lineage>
        <taxon>Bacteria</taxon>
        <taxon>Thermotogati</taxon>
        <taxon>Thermotogota</taxon>
        <taxon>Thermotogae</taxon>
        <taxon>Kosmotogales</taxon>
        <taxon>Kosmotogaceae</taxon>
        <taxon>Kosmotoga</taxon>
    </lineage>
</organism>
<evidence type="ECO:0000313" key="3">
    <source>
        <dbReference type="Proteomes" id="UP000077339"/>
    </source>
</evidence>
<dbReference type="CDD" id="cd05403">
    <property type="entry name" value="NT_KNTase_like"/>
    <property type="match status" value="1"/>
</dbReference>
<name>A0A176K0N2_9BACT</name>
<dbReference type="GO" id="GO:0016779">
    <property type="term" value="F:nucleotidyltransferase activity"/>
    <property type="evidence" value="ECO:0007669"/>
    <property type="project" value="InterPro"/>
</dbReference>
<dbReference type="OrthoDB" id="9791330at2"/>
<reference evidence="2 3" key="1">
    <citation type="submission" date="2014-02" db="EMBL/GenBank/DDBJ databases">
        <title>Kosmotoga genome sequencing.</title>
        <authorList>
            <person name="Pollo S.M."/>
            <person name="Charchuk R."/>
            <person name="Nesbo C.L."/>
        </authorList>
    </citation>
    <scope>NUCLEOTIDE SEQUENCE [LARGE SCALE GENOMIC DNA]</scope>
    <source>
        <strain evidence="2 3">S304</strain>
    </source>
</reference>
<dbReference type="Proteomes" id="UP000077339">
    <property type="component" value="Unassembled WGS sequence"/>
</dbReference>
<dbReference type="PATRIC" id="fig|1453497.3.peg.98"/>
<evidence type="ECO:0000259" key="1">
    <source>
        <dbReference type="Pfam" id="PF01909"/>
    </source>
</evidence>
<sequence length="360" mass="42164">MVDYMRMAELFVDHIKREYPEDISIVAYYGSYARGTQNPNSDFDLFFIPATERGFELADCVILDGIGIDFFSISWKRAERIANFDENIVSVIADCKLLYARSKEDKERLESLQEIIQLYQTPEKRKAMLDKAERVFSDTYRNLYFLRKSKGISEQRTEVFHALTSILQSIALINQTYLKSGWGKNFKEIFSLPLKPEELEKLVYQAIYARSKEEMLEAIEKLCSRTAELLEKEMEKFRSKNSFESVFKDFYEELRSTFLKIETACDNNQPETAFCAAATLQDEVKYCLGEIGNRKVIERFSELEPLRAYDPLNLKALKSAAARYEKELLELLGENNVPITRMDNLEEYRNYLNQRKYLNK</sequence>
<keyword evidence="3" id="KW-1185">Reference proteome</keyword>
<dbReference type="InterPro" id="IPR043519">
    <property type="entry name" value="NT_sf"/>
</dbReference>
<dbReference type="SUPFAM" id="SSF81301">
    <property type="entry name" value="Nucleotidyltransferase"/>
    <property type="match status" value="1"/>
</dbReference>
<dbReference type="AlphaFoldDB" id="A0A176K0N2"/>
<feature type="domain" description="Polymerase nucleotidyl transferase" evidence="1">
    <location>
        <begin position="13"/>
        <end position="48"/>
    </location>
</feature>
<proteinExistence type="predicted"/>
<accession>A0A176K0N2</accession>
<dbReference type="RefSeq" id="WP_068347616.1">
    <property type="nucleotide sequence ID" value="NZ_JFHK01000013.1"/>
</dbReference>